<sequence length="166" mass="19024">MALRPVFEADLPLLDRFLIDPELSSPYQWFGWSDPGRLRRHWADNGLLGDDGGRLMVVRGLERLGYVAWRKVLTGPTSHCWNIGIILLPEARGRGYGTQAQRLLARYLFAHTQVVRVEAETEVTNVAEQRSLEKAGFTREGVLRRYTFRDGEWHDAVVYSVLRGEI</sequence>
<proteinExistence type="predicted"/>
<feature type="domain" description="N-acetyltransferase" evidence="1">
    <location>
        <begin position="1"/>
        <end position="164"/>
    </location>
</feature>
<evidence type="ECO:0000313" key="3">
    <source>
        <dbReference type="Proteomes" id="UP001165124"/>
    </source>
</evidence>
<dbReference type="InterPro" id="IPR016181">
    <property type="entry name" value="Acyl_CoA_acyltransferase"/>
</dbReference>
<dbReference type="PANTHER" id="PTHR43441">
    <property type="entry name" value="RIBOSOMAL-PROTEIN-SERINE ACETYLTRANSFERASE"/>
    <property type="match status" value="1"/>
</dbReference>
<dbReference type="GO" id="GO:1990189">
    <property type="term" value="F:protein N-terminal-serine acetyltransferase activity"/>
    <property type="evidence" value="ECO:0007669"/>
    <property type="project" value="TreeGrafter"/>
</dbReference>
<evidence type="ECO:0000259" key="1">
    <source>
        <dbReference type="PROSITE" id="PS51186"/>
    </source>
</evidence>
<organism evidence="2 3">
    <name type="scientific">Actinomadura rubrobrunea</name>
    <dbReference type="NCBI Taxonomy" id="115335"/>
    <lineage>
        <taxon>Bacteria</taxon>
        <taxon>Bacillati</taxon>
        <taxon>Actinomycetota</taxon>
        <taxon>Actinomycetes</taxon>
        <taxon>Streptosporangiales</taxon>
        <taxon>Thermomonosporaceae</taxon>
        <taxon>Actinomadura</taxon>
    </lineage>
</organism>
<reference evidence="2" key="1">
    <citation type="submission" date="2023-02" db="EMBL/GenBank/DDBJ databases">
        <title>Actinomadura rubrobrunea NBRC 14622.</title>
        <authorList>
            <person name="Ichikawa N."/>
            <person name="Sato H."/>
            <person name="Tonouchi N."/>
        </authorList>
    </citation>
    <scope>NUCLEOTIDE SEQUENCE</scope>
    <source>
        <strain evidence="2">NBRC 14622</strain>
    </source>
</reference>
<dbReference type="InterPro" id="IPR051908">
    <property type="entry name" value="Ribosomal_N-acetyltransferase"/>
</dbReference>
<dbReference type="GO" id="GO:0005737">
    <property type="term" value="C:cytoplasm"/>
    <property type="evidence" value="ECO:0007669"/>
    <property type="project" value="TreeGrafter"/>
</dbReference>
<gene>
    <name evidence="2" type="primary">rimJ</name>
    <name evidence="2" type="ORF">Arub01_34000</name>
</gene>
<evidence type="ECO:0000313" key="2">
    <source>
        <dbReference type="EMBL" id="GLW65156.1"/>
    </source>
</evidence>
<dbReference type="Proteomes" id="UP001165124">
    <property type="component" value="Unassembled WGS sequence"/>
</dbReference>
<dbReference type="PANTHER" id="PTHR43441:SF6">
    <property type="entry name" value="N-ACETYLTRANSFERASE DOMAIN-CONTAINING PROTEIN"/>
    <property type="match status" value="1"/>
</dbReference>
<name>A0A9W6PXT6_9ACTN</name>
<dbReference type="GO" id="GO:0008999">
    <property type="term" value="F:protein-N-terminal-alanine acetyltransferase activity"/>
    <property type="evidence" value="ECO:0007669"/>
    <property type="project" value="TreeGrafter"/>
</dbReference>
<dbReference type="PROSITE" id="PS51186">
    <property type="entry name" value="GNAT"/>
    <property type="match status" value="1"/>
</dbReference>
<dbReference type="AlphaFoldDB" id="A0A9W6PXT6"/>
<dbReference type="SUPFAM" id="SSF55729">
    <property type="entry name" value="Acyl-CoA N-acyltransferases (Nat)"/>
    <property type="match status" value="1"/>
</dbReference>
<keyword evidence="3" id="KW-1185">Reference proteome</keyword>
<dbReference type="Gene3D" id="3.40.630.30">
    <property type="match status" value="1"/>
</dbReference>
<accession>A0A9W6PXT6</accession>
<protein>
    <submittedName>
        <fullName evidence="2">Alanine acetyltransferase</fullName>
    </submittedName>
</protein>
<dbReference type="EMBL" id="BSRZ01000007">
    <property type="protein sequence ID" value="GLW65156.1"/>
    <property type="molecule type" value="Genomic_DNA"/>
</dbReference>
<dbReference type="InterPro" id="IPR000182">
    <property type="entry name" value="GNAT_dom"/>
</dbReference>
<dbReference type="Pfam" id="PF13302">
    <property type="entry name" value="Acetyltransf_3"/>
    <property type="match status" value="1"/>
</dbReference>
<comment type="caution">
    <text evidence="2">The sequence shown here is derived from an EMBL/GenBank/DDBJ whole genome shotgun (WGS) entry which is preliminary data.</text>
</comment>